<dbReference type="EMBL" id="BAABAQ010000019">
    <property type="protein sequence ID" value="GAA4208410.1"/>
    <property type="molecule type" value="Genomic_DNA"/>
</dbReference>
<gene>
    <name evidence="1" type="ORF">GCM10022252_73450</name>
</gene>
<accession>A0ABP8BJP7</accession>
<reference evidence="2" key="1">
    <citation type="journal article" date="2019" name="Int. J. Syst. Evol. Microbiol.">
        <title>The Global Catalogue of Microorganisms (GCM) 10K type strain sequencing project: providing services to taxonomists for standard genome sequencing and annotation.</title>
        <authorList>
            <consortium name="The Broad Institute Genomics Platform"/>
            <consortium name="The Broad Institute Genome Sequencing Center for Infectious Disease"/>
            <person name="Wu L."/>
            <person name="Ma J."/>
        </authorList>
    </citation>
    <scope>NUCLEOTIDE SEQUENCE [LARGE SCALE GENOMIC DNA]</scope>
    <source>
        <strain evidence="2">JCM 17388</strain>
    </source>
</reference>
<sequence length="67" mass="7079">MEHAGQAHFGIAAASYHHVLCERRGVLADVAVEDLAQTAAGLTARTGFEITPSGQVSRGRCLRCRTG</sequence>
<comment type="caution">
    <text evidence="1">The sequence shown here is derived from an EMBL/GenBank/DDBJ whole genome shotgun (WGS) entry which is preliminary data.</text>
</comment>
<dbReference type="Proteomes" id="UP001501251">
    <property type="component" value="Unassembled WGS sequence"/>
</dbReference>
<organism evidence="1 2">
    <name type="scientific">Streptosporangium oxazolinicum</name>
    <dbReference type="NCBI Taxonomy" id="909287"/>
    <lineage>
        <taxon>Bacteria</taxon>
        <taxon>Bacillati</taxon>
        <taxon>Actinomycetota</taxon>
        <taxon>Actinomycetes</taxon>
        <taxon>Streptosporangiales</taxon>
        <taxon>Streptosporangiaceae</taxon>
        <taxon>Streptosporangium</taxon>
    </lineage>
</organism>
<protein>
    <submittedName>
        <fullName evidence="1">Uncharacterized protein</fullName>
    </submittedName>
</protein>
<dbReference type="Gene3D" id="3.30.1490.190">
    <property type="match status" value="1"/>
</dbReference>
<proteinExistence type="predicted"/>
<evidence type="ECO:0000313" key="2">
    <source>
        <dbReference type="Proteomes" id="UP001501251"/>
    </source>
</evidence>
<dbReference type="InterPro" id="IPR043135">
    <property type="entry name" value="Fur_C"/>
</dbReference>
<name>A0ABP8BJP7_9ACTN</name>
<dbReference type="RefSeq" id="WP_344922920.1">
    <property type="nucleotide sequence ID" value="NZ_BAABAQ010000019.1"/>
</dbReference>
<keyword evidence="2" id="KW-1185">Reference proteome</keyword>
<evidence type="ECO:0000313" key="1">
    <source>
        <dbReference type="EMBL" id="GAA4208410.1"/>
    </source>
</evidence>